<dbReference type="FunFam" id="1.20.1250.20:FF:000134">
    <property type="entry name" value="MFS sugar transporter protein"/>
    <property type="match status" value="1"/>
</dbReference>
<dbReference type="EMBL" id="KN846953">
    <property type="protein sequence ID" value="KIV80904.1"/>
    <property type="molecule type" value="Genomic_DNA"/>
</dbReference>
<dbReference type="HOGENOM" id="CLU_001265_30_13_1"/>
<feature type="transmembrane region" description="Helical" evidence="7">
    <location>
        <begin position="165"/>
        <end position="182"/>
    </location>
</feature>
<evidence type="ECO:0000256" key="3">
    <source>
        <dbReference type="ARBA" id="ARBA00022448"/>
    </source>
</evidence>
<dbReference type="PROSITE" id="PS00216">
    <property type="entry name" value="SUGAR_TRANSPORT_1"/>
    <property type="match status" value="1"/>
</dbReference>
<dbReference type="InterPro" id="IPR050360">
    <property type="entry name" value="MFS_Sugar_Transporters"/>
</dbReference>
<name>A0A0D1YIR6_9EURO</name>
<evidence type="ECO:0000256" key="7">
    <source>
        <dbReference type="SAM" id="Phobius"/>
    </source>
</evidence>
<organism evidence="9 10">
    <name type="scientific">Exophiala sideris</name>
    <dbReference type="NCBI Taxonomy" id="1016849"/>
    <lineage>
        <taxon>Eukaryota</taxon>
        <taxon>Fungi</taxon>
        <taxon>Dikarya</taxon>
        <taxon>Ascomycota</taxon>
        <taxon>Pezizomycotina</taxon>
        <taxon>Eurotiomycetes</taxon>
        <taxon>Chaetothyriomycetidae</taxon>
        <taxon>Chaetothyriales</taxon>
        <taxon>Herpotrichiellaceae</taxon>
        <taxon>Exophiala</taxon>
    </lineage>
</organism>
<dbReference type="PROSITE" id="PS50850">
    <property type="entry name" value="MFS"/>
    <property type="match status" value="1"/>
</dbReference>
<evidence type="ECO:0000259" key="8">
    <source>
        <dbReference type="PROSITE" id="PS50850"/>
    </source>
</evidence>
<dbReference type="InterPro" id="IPR005828">
    <property type="entry name" value="MFS_sugar_transport-like"/>
</dbReference>
<evidence type="ECO:0000313" key="10">
    <source>
        <dbReference type="Proteomes" id="UP000053599"/>
    </source>
</evidence>
<feature type="transmembrane region" description="Helical" evidence="7">
    <location>
        <begin position="442"/>
        <end position="462"/>
    </location>
</feature>
<comment type="subcellular location">
    <subcellularLocation>
        <location evidence="1">Membrane</location>
        <topology evidence="1">Multi-pass membrane protein</topology>
    </subcellularLocation>
</comment>
<evidence type="ECO:0000256" key="6">
    <source>
        <dbReference type="ARBA" id="ARBA00023136"/>
    </source>
</evidence>
<feature type="domain" description="Major facilitator superfamily (MFS) profile" evidence="8">
    <location>
        <begin position="85"/>
        <end position="535"/>
    </location>
</feature>
<accession>A0A0D1YIR6</accession>
<dbReference type="Pfam" id="PF00083">
    <property type="entry name" value="Sugar_tr"/>
    <property type="match status" value="1"/>
</dbReference>
<dbReference type="Proteomes" id="UP000053599">
    <property type="component" value="Unassembled WGS sequence"/>
</dbReference>
<dbReference type="Gene3D" id="1.20.1250.20">
    <property type="entry name" value="MFS general substrate transporter like domains"/>
    <property type="match status" value="1"/>
</dbReference>
<feature type="transmembrane region" description="Helical" evidence="7">
    <location>
        <begin position="347"/>
        <end position="376"/>
    </location>
</feature>
<gene>
    <name evidence="9" type="ORF">PV11_08370</name>
</gene>
<keyword evidence="5 7" id="KW-1133">Transmembrane helix</keyword>
<protein>
    <recommendedName>
        <fullName evidence="8">Major facilitator superfamily (MFS) profile domain-containing protein</fullName>
    </recommendedName>
</protein>
<dbReference type="GO" id="GO:0005351">
    <property type="term" value="F:carbohydrate:proton symporter activity"/>
    <property type="evidence" value="ECO:0007669"/>
    <property type="project" value="TreeGrafter"/>
</dbReference>
<dbReference type="InterPro" id="IPR036259">
    <property type="entry name" value="MFS_trans_sf"/>
</dbReference>
<dbReference type="PANTHER" id="PTHR48022">
    <property type="entry name" value="PLASTIDIC GLUCOSE TRANSPORTER 4"/>
    <property type="match status" value="1"/>
</dbReference>
<dbReference type="AlphaFoldDB" id="A0A0D1YIR6"/>
<evidence type="ECO:0000256" key="4">
    <source>
        <dbReference type="ARBA" id="ARBA00022692"/>
    </source>
</evidence>
<evidence type="ECO:0000256" key="2">
    <source>
        <dbReference type="ARBA" id="ARBA00010992"/>
    </source>
</evidence>
<dbReference type="InterPro" id="IPR005829">
    <property type="entry name" value="Sugar_transporter_CS"/>
</dbReference>
<comment type="similarity">
    <text evidence="2">Belongs to the major facilitator superfamily. Sugar transporter (TC 2.A.1.1) family.</text>
</comment>
<reference evidence="9 10" key="1">
    <citation type="submission" date="2015-01" db="EMBL/GenBank/DDBJ databases">
        <title>The Genome Sequence of Exophiala sideris CBS121828.</title>
        <authorList>
            <consortium name="The Broad Institute Genomics Platform"/>
            <person name="Cuomo C."/>
            <person name="de Hoog S."/>
            <person name="Gorbushina A."/>
            <person name="Stielow B."/>
            <person name="Teixiera M."/>
            <person name="Abouelleil A."/>
            <person name="Chapman S.B."/>
            <person name="Priest M."/>
            <person name="Young S.K."/>
            <person name="Wortman J."/>
            <person name="Nusbaum C."/>
            <person name="Birren B."/>
        </authorList>
    </citation>
    <scope>NUCLEOTIDE SEQUENCE [LARGE SCALE GENOMIC DNA]</scope>
    <source>
        <strain evidence="9 10">CBS 121828</strain>
    </source>
</reference>
<dbReference type="SUPFAM" id="SSF103473">
    <property type="entry name" value="MFS general substrate transporter"/>
    <property type="match status" value="1"/>
</dbReference>
<dbReference type="PRINTS" id="PR00171">
    <property type="entry name" value="SUGRTRNSPORT"/>
</dbReference>
<feature type="transmembrane region" description="Helical" evidence="7">
    <location>
        <begin position="132"/>
        <end position="153"/>
    </location>
</feature>
<feature type="transmembrane region" description="Helical" evidence="7">
    <location>
        <begin position="81"/>
        <end position="103"/>
    </location>
</feature>
<feature type="transmembrane region" description="Helical" evidence="7">
    <location>
        <begin position="483"/>
        <end position="504"/>
    </location>
</feature>
<dbReference type="PANTHER" id="PTHR48022:SF38">
    <property type="entry name" value="MAJOR FACILITATOR SUPERFAMILY (MFS) PROFILE DOMAIN-CONTAINING PROTEIN-RELATED"/>
    <property type="match status" value="1"/>
</dbReference>
<dbReference type="GO" id="GO:0016020">
    <property type="term" value="C:membrane"/>
    <property type="evidence" value="ECO:0007669"/>
    <property type="project" value="UniProtKB-SubCell"/>
</dbReference>
<feature type="transmembrane region" description="Helical" evidence="7">
    <location>
        <begin position="413"/>
        <end position="436"/>
    </location>
</feature>
<evidence type="ECO:0000256" key="1">
    <source>
        <dbReference type="ARBA" id="ARBA00004141"/>
    </source>
</evidence>
<keyword evidence="4 7" id="KW-0812">Transmembrane</keyword>
<keyword evidence="6 7" id="KW-0472">Membrane</keyword>
<dbReference type="PROSITE" id="PS00217">
    <property type="entry name" value="SUGAR_TRANSPORT_2"/>
    <property type="match status" value="1"/>
</dbReference>
<proteinExistence type="inferred from homology"/>
<feature type="transmembrane region" description="Helical" evidence="7">
    <location>
        <begin position="220"/>
        <end position="241"/>
    </location>
</feature>
<dbReference type="OrthoDB" id="6612291at2759"/>
<evidence type="ECO:0000313" key="9">
    <source>
        <dbReference type="EMBL" id="KIV80904.1"/>
    </source>
</evidence>
<feature type="transmembrane region" description="Helical" evidence="7">
    <location>
        <begin position="188"/>
        <end position="208"/>
    </location>
</feature>
<evidence type="ECO:0000256" key="5">
    <source>
        <dbReference type="ARBA" id="ARBA00022989"/>
    </source>
</evidence>
<feature type="transmembrane region" description="Helical" evidence="7">
    <location>
        <begin position="510"/>
        <end position="531"/>
    </location>
</feature>
<sequence>MEPNFGLTGVLTQKVPNRYAPRQPIVELISSYTRYTIDTTPPRKRDLGIVPLINNLGFSNWRLHHSGLTGLRGEEIQILKYNLWLVIFVALGTISTAYGLAVIGSTVGQPNFYTYFNLATAGQPGYDHTTNIIGALNGVNSAGAIAGCIFQAWSADYYGRKRTMQIGCFILIIGGALCAGAADIAMFLVGRFVAGIGAGILACVVPIYQAEVSTPETRGAMVCVTGIMYAFGYSLAGWVGYGCYYMKASDPSAQFSWRFPLAFQIFFPIVVLAGSKLIPYSPRWLLSKGRRQEALDIVKRLHKSPADPEDTKARQEFWLMEKQYEMDAQMSFGHFELFKTPANRKRALMACVLMWGDQFLGIFVMTNYGVLIYASLGLSGSIPLLLNACWTTLTIIGNTWTALFIDRFGRRKFMLIGSAGCITALICLCALTASFLNTTNKAGLNAAVFFVWFYIFWWCFFIDATQYVYVSEIFPNHLRPYGVALGLSAFYLASEVTLVGAPVALNKIGWKFYLVLIIPSAFYWVIMFFMFPETKGRTLEEIGDVFGDNLHVASHWYNASPEEKARMAEQALIETEGGIVREKGYRGAAANGAADVEVPQEKIGAVQAENATVPRV</sequence>
<feature type="transmembrane region" description="Helical" evidence="7">
    <location>
        <begin position="382"/>
        <end position="401"/>
    </location>
</feature>
<dbReference type="InterPro" id="IPR003663">
    <property type="entry name" value="Sugar/inositol_transpt"/>
</dbReference>
<feature type="transmembrane region" description="Helical" evidence="7">
    <location>
        <begin position="261"/>
        <end position="281"/>
    </location>
</feature>
<dbReference type="InterPro" id="IPR020846">
    <property type="entry name" value="MFS_dom"/>
</dbReference>
<keyword evidence="3" id="KW-0813">Transport</keyword>